<dbReference type="SUPFAM" id="SSF53098">
    <property type="entry name" value="Ribonuclease H-like"/>
    <property type="match status" value="1"/>
</dbReference>
<dbReference type="Gene3D" id="3.30.420.10">
    <property type="entry name" value="Ribonuclease H-like superfamily/Ribonuclease H"/>
    <property type="match status" value="1"/>
</dbReference>
<dbReference type="EMBL" id="BQKI01000005">
    <property type="protein sequence ID" value="GJM94271.1"/>
    <property type="molecule type" value="Genomic_DNA"/>
</dbReference>
<evidence type="ECO:0000313" key="2">
    <source>
        <dbReference type="EMBL" id="GJM94271.1"/>
    </source>
</evidence>
<organism evidence="2 3">
    <name type="scientific">Eleusine coracana subsp. coracana</name>
    <dbReference type="NCBI Taxonomy" id="191504"/>
    <lineage>
        <taxon>Eukaryota</taxon>
        <taxon>Viridiplantae</taxon>
        <taxon>Streptophyta</taxon>
        <taxon>Embryophyta</taxon>
        <taxon>Tracheophyta</taxon>
        <taxon>Spermatophyta</taxon>
        <taxon>Magnoliopsida</taxon>
        <taxon>Liliopsida</taxon>
        <taxon>Poales</taxon>
        <taxon>Poaceae</taxon>
        <taxon>PACMAD clade</taxon>
        <taxon>Chloridoideae</taxon>
        <taxon>Cynodonteae</taxon>
        <taxon>Eleusininae</taxon>
        <taxon>Eleusine</taxon>
    </lineage>
</organism>
<dbReference type="PANTHER" id="PTHR46387">
    <property type="entry name" value="POLYNUCLEOTIDYL TRANSFERASE, RIBONUCLEASE H-LIKE SUPERFAMILY PROTEIN"/>
    <property type="match status" value="1"/>
</dbReference>
<dbReference type="Pfam" id="PF13456">
    <property type="entry name" value="RVT_3"/>
    <property type="match status" value="1"/>
</dbReference>
<dbReference type="Proteomes" id="UP001054889">
    <property type="component" value="Unassembled WGS sequence"/>
</dbReference>
<reference evidence="2" key="1">
    <citation type="journal article" date="2018" name="DNA Res.">
        <title>Multiple hybrid de novo genome assembly of finger millet, an orphan allotetraploid crop.</title>
        <authorList>
            <person name="Hatakeyama M."/>
            <person name="Aluri S."/>
            <person name="Balachadran M.T."/>
            <person name="Sivarajan S.R."/>
            <person name="Patrignani A."/>
            <person name="Gruter S."/>
            <person name="Poveda L."/>
            <person name="Shimizu-Inatsugi R."/>
            <person name="Baeten J."/>
            <person name="Francoijs K.J."/>
            <person name="Nataraja K.N."/>
            <person name="Reddy Y.A.N."/>
            <person name="Phadnis S."/>
            <person name="Ravikumar R.L."/>
            <person name="Schlapbach R."/>
            <person name="Sreeman S.M."/>
            <person name="Shimizu K.K."/>
        </authorList>
    </citation>
    <scope>NUCLEOTIDE SEQUENCE</scope>
</reference>
<dbReference type="PANTHER" id="PTHR46387:SF2">
    <property type="entry name" value="RIBONUCLEASE HI"/>
    <property type="match status" value="1"/>
</dbReference>
<gene>
    <name evidence="2" type="primary">ga10902</name>
    <name evidence="2" type="ORF">PR202_ga10902</name>
</gene>
<feature type="domain" description="RNase H type-1" evidence="1">
    <location>
        <begin position="21"/>
        <end position="115"/>
    </location>
</feature>
<dbReference type="GO" id="GO:0003676">
    <property type="term" value="F:nucleic acid binding"/>
    <property type="evidence" value="ECO:0007669"/>
    <property type="project" value="InterPro"/>
</dbReference>
<evidence type="ECO:0000313" key="3">
    <source>
        <dbReference type="Proteomes" id="UP001054889"/>
    </source>
</evidence>
<reference evidence="2" key="2">
    <citation type="submission" date="2021-12" db="EMBL/GenBank/DDBJ databases">
        <title>Resequencing data analysis of finger millet.</title>
        <authorList>
            <person name="Hatakeyama M."/>
            <person name="Aluri S."/>
            <person name="Balachadran M.T."/>
            <person name="Sivarajan S.R."/>
            <person name="Poveda L."/>
            <person name="Shimizu-Inatsugi R."/>
            <person name="Schlapbach R."/>
            <person name="Sreeman S.M."/>
            <person name="Shimizu K.K."/>
        </authorList>
    </citation>
    <scope>NUCLEOTIDE SEQUENCE</scope>
</reference>
<dbReference type="GO" id="GO:0004523">
    <property type="term" value="F:RNA-DNA hybrid ribonuclease activity"/>
    <property type="evidence" value="ECO:0007669"/>
    <property type="project" value="InterPro"/>
</dbReference>
<dbReference type="PROSITE" id="PS50879">
    <property type="entry name" value="RNASE_H_1"/>
    <property type="match status" value="1"/>
</dbReference>
<comment type="caution">
    <text evidence="2">The sequence shown here is derived from an EMBL/GenBank/DDBJ whole genome shotgun (WGS) entry which is preliminary data.</text>
</comment>
<dbReference type="CDD" id="cd09279">
    <property type="entry name" value="RNase_HI_like"/>
    <property type="match status" value="1"/>
</dbReference>
<dbReference type="InterPro" id="IPR002156">
    <property type="entry name" value="RNaseH_domain"/>
</dbReference>
<sequence>METGPSKEQPKIAELESLPDSHLSCILEFDGACKGNPGRSGAGAIIRRLNGSVIAHLREGLGITTNNAAEYRALILGLKYAANKGFKHIRAQGDSKLVCYQVSGTDNLVKLVIIY</sequence>
<evidence type="ECO:0000259" key="1">
    <source>
        <dbReference type="PROSITE" id="PS50879"/>
    </source>
</evidence>
<accession>A0AAV5C7T0</accession>
<protein>
    <recommendedName>
        <fullName evidence="1">RNase H type-1 domain-containing protein</fullName>
    </recommendedName>
</protein>
<name>A0AAV5C7T0_ELECO</name>
<proteinExistence type="predicted"/>
<dbReference type="InterPro" id="IPR012337">
    <property type="entry name" value="RNaseH-like_sf"/>
</dbReference>
<dbReference type="AlphaFoldDB" id="A0AAV5C7T0"/>
<dbReference type="InterPro" id="IPR036397">
    <property type="entry name" value="RNaseH_sf"/>
</dbReference>
<keyword evidence="3" id="KW-1185">Reference proteome</keyword>